<keyword evidence="4" id="KW-1185">Reference proteome</keyword>
<dbReference type="PANTHER" id="PTHR47728">
    <property type="entry name" value="RAB GTPASE-ACTIVATING PROTEIN 1-LIKE"/>
    <property type="match status" value="1"/>
</dbReference>
<organism evidence="3 4">
    <name type="scientific">Neogobius melanostomus</name>
    <name type="common">round goby</name>
    <dbReference type="NCBI Taxonomy" id="47308"/>
    <lineage>
        <taxon>Eukaryota</taxon>
        <taxon>Metazoa</taxon>
        <taxon>Chordata</taxon>
        <taxon>Craniata</taxon>
        <taxon>Vertebrata</taxon>
        <taxon>Euteleostomi</taxon>
        <taxon>Actinopterygii</taxon>
        <taxon>Neopterygii</taxon>
        <taxon>Teleostei</taxon>
        <taxon>Neoteleostei</taxon>
        <taxon>Acanthomorphata</taxon>
        <taxon>Gobiaria</taxon>
        <taxon>Gobiiformes</taxon>
        <taxon>Gobioidei</taxon>
        <taxon>Gobiidae</taxon>
        <taxon>Benthophilinae</taxon>
        <taxon>Neogobiini</taxon>
        <taxon>Neogobius</taxon>
    </lineage>
</organism>
<accession>A0A8C6TVT7</accession>
<evidence type="ECO:0000313" key="4">
    <source>
        <dbReference type="Proteomes" id="UP000694523"/>
    </source>
</evidence>
<protein>
    <submittedName>
        <fullName evidence="3">RAB GTPase activating protein 1-like 2</fullName>
    </submittedName>
</protein>
<dbReference type="Proteomes" id="UP000694523">
    <property type="component" value="Unplaced"/>
</dbReference>
<dbReference type="PANTHER" id="PTHR47728:SF1">
    <property type="entry name" value="RAB GTPASE ACTIVATING PROTEIN 1 LIKE"/>
    <property type="match status" value="1"/>
</dbReference>
<feature type="coiled-coil region" evidence="1">
    <location>
        <begin position="61"/>
        <end position="127"/>
    </location>
</feature>
<sequence>MMQEVATFLANDALVAEELCEEEILMCLGADSGPNFTVPTEKGERRKSRLQIMDDEEEEPLGKYLKENERLQQASLRLEQENDSLAQRLISSKVALRRALDQAEDQVDQLSKELVQTQHQLKSTQEQMKSRDEEAVMLKAVFRRELEKADENIQRTSGITADYKQICSQLTERLERQQAAHKQEMDVIKTAVAACSSCSHALQTLETSSEHQHQGEDMSPACAPSREGPRDSSSNSSRTDRETFREQITELEQELARTKLQMVEAKCRIQELEHEAGILNSSLQAARNTWLHKAMTSLRNSGAAARRSLESSPSIWDDGTWYMTGRGPVAVSVTPYRMKLYAEEEARREQRQKQRASENV</sequence>
<dbReference type="AlphaFoldDB" id="A0A8C6TVT7"/>
<evidence type="ECO:0000256" key="2">
    <source>
        <dbReference type="SAM" id="MobiDB-lite"/>
    </source>
</evidence>
<evidence type="ECO:0000256" key="1">
    <source>
        <dbReference type="SAM" id="Coils"/>
    </source>
</evidence>
<reference evidence="3" key="2">
    <citation type="submission" date="2025-09" db="UniProtKB">
        <authorList>
            <consortium name="Ensembl"/>
        </authorList>
    </citation>
    <scope>IDENTIFICATION</scope>
</reference>
<evidence type="ECO:0000313" key="3">
    <source>
        <dbReference type="Ensembl" id="ENSNMLP00000025953.1"/>
    </source>
</evidence>
<name>A0A8C6TVT7_9GOBI</name>
<keyword evidence="1" id="KW-0175">Coiled coil</keyword>
<proteinExistence type="predicted"/>
<dbReference type="Ensembl" id="ENSNMLT00000029009.1">
    <property type="protein sequence ID" value="ENSNMLP00000025953.1"/>
    <property type="gene ID" value="ENSNMLG00000016570.1"/>
</dbReference>
<feature type="region of interest" description="Disordered" evidence="2">
    <location>
        <begin position="206"/>
        <end position="245"/>
    </location>
</feature>
<reference evidence="3" key="1">
    <citation type="submission" date="2025-08" db="UniProtKB">
        <authorList>
            <consortium name="Ensembl"/>
        </authorList>
    </citation>
    <scope>IDENTIFICATION</scope>
</reference>